<feature type="compositionally biased region" description="Basic and acidic residues" evidence="1">
    <location>
        <begin position="11"/>
        <end position="24"/>
    </location>
</feature>
<dbReference type="Proteomes" id="UP001501138">
    <property type="component" value="Unassembled WGS sequence"/>
</dbReference>
<accession>A0ABN2J7W3</accession>
<evidence type="ECO:0000313" key="3">
    <source>
        <dbReference type="Proteomes" id="UP001501138"/>
    </source>
</evidence>
<evidence type="ECO:0000256" key="1">
    <source>
        <dbReference type="SAM" id="MobiDB-lite"/>
    </source>
</evidence>
<gene>
    <name evidence="2" type="ORF">GCM10009809_13610</name>
</gene>
<sequence length="59" mass="6492">MGIVATIKSWFRREHEEPLERPRDLPPPGQPDGTRPHDGPYPQGADNVLGWRDGAGGGF</sequence>
<feature type="region of interest" description="Disordered" evidence="1">
    <location>
        <begin position="1"/>
        <end position="59"/>
    </location>
</feature>
<dbReference type="EMBL" id="BAAAPM010000003">
    <property type="protein sequence ID" value="GAA1719051.1"/>
    <property type="molecule type" value="Genomic_DNA"/>
</dbReference>
<dbReference type="RefSeq" id="WP_344246935.1">
    <property type="nucleotide sequence ID" value="NZ_BAAAPM010000003.1"/>
</dbReference>
<reference evidence="2 3" key="1">
    <citation type="journal article" date="2019" name="Int. J. Syst. Evol. Microbiol.">
        <title>The Global Catalogue of Microorganisms (GCM) 10K type strain sequencing project: providing services to taxonomists for standard genome sequencing and annotation.</title>
        <authorList>
            <consortium name="The Broad Institute Genomics Platform"/>
            <consortium name="The Broad Institute Genome Sequencing Center for Infectious Disease"/>
            <person name="Wu L."/>
            <person name="Ma J."/>
        </authorList>
    </citation>
    <scope>NUCLEOTIDE SEQUENCE [LARGE SCALE GENOMIC DNA]</scope>
    <source>
        <strain evidence="2 3">JCM 15589</strain>
    </source>
</reference>
<organism evidence="2 3">
    <name type="scientific">Isoptericola hypogeus</name>
    <dbReference type="NCBI Taxonomy" id="300179"/>
    <lineage>
        <taxon>Bacteria</taxon>
        <taxon>Bacillati</taxon>
        <taxon>Actinomycetota</taxon>
        <taxon>Actinomycetes</taxon>
        <taxon>Micrococcales</taxon>
        <taxon>Promicromonosporaceae</taxon>
        <taxon>Isoptericola</taxon>
    </lineage>
</organism>
<name>A0ABN2J7W3_9MICO</name>
<comment type="caution">
    <text evidence="2">The sequence shown here is derived from an EMBL/GenBank/DDBJ whole genome shotgun (WGS) entry which is preliminary data.</text>
</comment>
<protein>
    <submittedName>
        <fullName evidence="2">Uncharacterized protein</fullName>
    </submittedName>
</protein>
<keyword evidence="3" id="KW-1185">Reference proteome</keyword>
<proteinExistence type="predicted"/>
<evidence type="ECO:0000313" key="2">
    <source>
        <dbReference type="EMBL" id="GAA1719051.1"/>
    </source>
</evidence>